<proteinExistence type="predicted"/>
<feature type="domain" description="Helix-turn-helix" evidence="1">
    <location>
        <begin position="1"/>
        <end position="48"/>
    </location>
</feature>
<protein>
    <submittedName>
        <fullName evidence="2">Excisionase family DNA binding protein</fullName>
    </submittedName>
</protein>
<evidence type="ECO:0000313" key="3">
    <source>
        <dbReference type="Proteomes" id="UP000589626"/>
    </source>
</evidence>
<dbReference type="InterPro" id="IPR041657">
    <property type="entry name" value="HTH_17"/>
</dbReference>
<evidence type="ECO:0000259" key="1">
    <source>
        <dbReference type="Pfam" id="PF12728"/>
    </source>
</evidence>
<evidence type="ECO:0000313" key="2">
    <source>
        <dbReference type="EMBL" id="MBB3043433.1"/>
    </source>
</evidence>
<dbReference type="AlphaFoldDB" id="A0A7W4VX67"/>
<keyword evidence="3" id="KW-1185">Reference proteome</keyword>
<sequence>MTLQEAAVYIATSVKTVRRRIASGELPAYACGKRGLRVLREDLDNLMRPV</sequence>
<dbReference type="Proteomes" id="UP000589626">
    <property type="component" value="Unassembled WGS sequence"/>
</dbReference>
<comment type="caution">
    <text evidence="2">The sequence shown here is derived from an EMBL/GenBank/DDBJ whole genome shotgun (WGS) entry which is preliminary data.</text>
</comment>
<accession>A0A7W4VX67</accession>
<dbReference type="NCBIfam" id="TIGR01764">
    <property type="entry name" value="excise"/>
    <property type="match status" value="1"/>
</dbReference>
<organism evidence="2 3">
    <name type="scientific">Nocardioides soli</name>
    <dbReference type="NCBI Taxonomy" id="1036020"/>
    <lineage>
        <taxon>Bacteria</taxon>
        <taxon>Bacillati</taxon>
        <taxon>Actinomycetota</taxon>
        <taxon>Actinomycetes</taxon>
        <taxon>Propionibacteriales</taxon>
        <taxon>Nocardioidaceae</taxon>
        <taxon>Nocardioides</taxon>
    </lineage>
</organism>
<dbReference type="GO" id="GO:0003677">
    <property type="term" value="F:DNA binding"/>
    <property type="evidence" value="ECO:0007669"/>
    <property type="project" value="InterPro"/>
</dbReference>
<gene>
    <name evidence="2" type="ORF">FHU40_003251</name>
</gene>
<dbReference type="Pfam" id="PF12728">
    <property type="entry name" value="HTH_17"/>
    <property type="match status" value="1"/>
</dbReference>
<dbReference type="InterPro" id="IPR010093">
    <property type="entry name" value="SinI_DNA-bd"/>
</dbReference>
<name>A0A7W4VX67_9ACTN</name>
<dbReference type="EMBL" id="JACHWR010000002">
    <property type="protein sequence ID" value="MBB3043433.1"/>
    <property type="molecule type" value="Genomic_DNA"/>
</dbReference>
<dbReference type="RefSeq" id="WP_152688416.1">
    <property type="nucleotide sequence ID" value="NZ_JACHWR010000002.1"/>
</dbReference>
<reference evidence="2 3" key="1">
    <citation type="submission" date="2020-08" db="EMBL/GenBank/DDBJ databases">
        <title>Sequencing the genomes of 1000 actinobacteria strains.</title>
        <authorList>
            <person name="Klenk H.-P."/>
        </authorList>
    </citation>
    <scope>NUCLEOTIDE SEQUENCE [LARGE SCALE GENOMIC DNA]</scope>
    <source>
        <strain evidence="2 3">DSM 105498</strain>
    </source>
</reference>